<evidence type="ECO:0000256" key="4">
    <source>
        <dbReference type="SAM" id="Coils"/>
    </source>
</evidence>
<dbReference type="Gene3D" id="3.90.1720.30">
    <property type="entry name" value="PPPDE domains"/>
    <property type="match status" value="1"/>
</dbReference>
<sequence length="276" mass="30934">MVLHILPMLAIAAGQAYLKNKKRENEANDRIRRAAEAERERKKAVLRAITAKLTGPGVSEMDALVYDYSSNTKAVLLVMTPIQLGTVQLSKNIHGMLAKHVGMSLDSVSHWGLIVVDRSLCETNYCYELMSDQKTLNMLGKNYARSEEITAEMIEMWNCCYYVGETTRSHSDILNLASEYTRTNPRYNVFTNNCQNMVEKLVKDICNNKVISKQKLSEELVIASPRIGLYLMVAKVAGNVFLGGTSLNDSSVARDMKIIQGLWKADTSMGKHRIGY</sequence>
<accession>A0A1J7JLU6</accession>
<dbReference type="InterPro" id="IPR042266">
    <property type="entry name" value="PPPDE_sf"/>
</dbReference>
<keyword evidence="4" id="KW-0175">Coiled coil</keyword>
<dbReference type="EMBL" id="KV875096">
    <property type="protein sequence ID" value="OIW30840.1"/>
    <property type="molecule type" value="Genomic_DNA"/>
</dbReference>
<proteinExistence type="inferred from homology"/>
<dbReference type="GO" id="GO:0006508">
    <property type="term" value="P:proteolysis"/>
    <property type="evidence" value="ECO:0007669"/>
    <property type="project" value="UniProtKB-KW"/>
</dbReference>
<gene>
    <name evidence="7" type="ORF">CONLIGDRAFT_630749</name>
</gene>
<evidence type="ECO:0000313" key="8">
    <source>
        <dbReference type="Proteomes" id="UP000182658"/>
    </source>
</evidence>
<name>A0A1J7JLU6_9PEZI</name>
<keyword evidence="3" id="KW-0378">Hydrolase</keyword>
<dbReference type="InterPro" id="IPR008580">
    <property type="entry name" value="PPPDE_dom"/>
</dbReference>
<evidence type="ECO:0000313" key="7">
    <source>
        <dbReference type="EMBL" id="OIW30840.1"/>
    </source>
</evidence>
<evidence type="ECO:0000259" key="6">
    <source>
        <dbReference type="PROSITE" id="PS51858"/>
    </source>
</evidence>
<evidence type="ECO:0000256" key="5">
    <source>
        <dbReference type="SAM" id="SignalP"/>
    </source>
</evidence>
<reference evidence="7 8" key="1">
    <citation type="submission" date="2016-10" db="EMBL/GenBank/DDBJ databases">
        <title>Draft genome sequence of Coniochaeta ligniaria NRRL30616, a lignocellulolytic fungus for bioabatement of inhibitors in plant biomass hydrolysates.</title>
        <authorList>
            <consortium name="DOE Joint Genome Institute"/>
            <person name="Jimenez D.J."/>
            <person name="Hector R.E."/>
            <person name="Riley R."/>
            <person name="Sun H."/>
            <person name="Grigoriev I.V."/>
            <person name="Van Elsas J.D."/>
            <person name="Nichols N.N."/>
        </authorList>
    </citation>
    <scope>NUCLEOTIDE SEQUENCE [LARGE SCALE GENOMIC DNA]</scope>
    <source>
        <strain evidence="7 8">NRRL 30616</strain>
    </source>
</reference>
<dbReference type="AlphaFoldDB" id="A0A1J7JLU6"/>
<dbReference type="GO" id="GO:0008233">
    <property type="term" value="F:peptidase activity"/>
    <property type="evidence" value="ECO:0007669"/>
    <property type="project" value="UniProtKB-KW"/>
</dbReference>
<keyword evidence="2" id="KW-0645">Protease</keyword>
<evidence type="ECO:0000256" key="1">
    <source>
        <dbReference type="ARBA" id="ARBA00008140"/>
    </source>
</evidence>
<comment type="similarity">
    <text evidence="1">Belongs to the DeSI family.</text>
</comment>
<protein>
    <recommendedName>
        <fullName evidence="6">PPPDE domain-containing protein</fullName>
    </recommendedName>
</protein>
<feature type="domain" description="PPPDE" evidence="6">
    <location>
        <begin position="80"/>
        <end position="220"/>
    </location>
</feature>
<evidence type="ECO:0000256" key="3">
    <source>
        <dbReference type="ARBA" id="ARBA00022801"/>
    </source>
</evidence>
<dbReference type="OrthoDB" id="3727368at2759"/>
<feature type="coiled-coil region" evidence="4">
    <location>
        <begin position="18"/>
        <end position="52"/>
    </location>
</feature>
<dbReference type="PROSITE" id="PS51858">
    <property type="entry name" value="PPPDE"/>
    <property type="match status" value="1"/>
</dbReference>
<dbReference type="Proteomes" id="UP000182658">
    <property type="component" value="Unassembled WGS sequence"/>
</dbReference>
<feature type="signal peptide" evidence="5">
    <location>
        <begin position="1"/>
        <end position="16"/>
    </location>
</feature>
<feature type="chain" id="PRO_5012001103" description="PPPDE domain-containing protein" evidence="5">
    <location>
        <begin position="17"/>
        <end position="276"/>
    </location>
</feature>
<evidence type="ECO:0000256" key="2">
    <source>
        <dbReference type="ARBA" id="ARBA00022670"/>
    </source>
</evidence>
<keyword evidence="5" id="KW-0732">Signal</keyword>
<keyword evidence="8" id="KW-1185">Reference proteome</keyword>
<organism evidence="7 8">
    <name type="scientific">Coniochaeta ligniaria NRRL 30616</name>
    <dbReference type="NCBI Taxonomy" id="1408157"/>
    <lineage>
        <taxon>Eukaryota</taxon>
        <taxon>Fungi</taxon>
        <taxon>Dikarya</taxon>
        <taxon>Ascomycota</taxon>
        <taxon>Pezizomycotina</taxon>
        <taxon>Sordariomycetes</taxon>
        <taxon>Sordariomycetidae</taxon>
        <taxon>Coniochaetales</taxon>
        <taxon>Coniochaetaceae</taxon>
        <taxon>Coniochaeta</taxon>
    </lineage>
</organism>
<dbReference type="InParanoid" id="A0A1J7JLU6"/>